<name>A0A976IE64_BRELC</name>
<dbReference type="GO" id="GO:0034553">
    <property type="term" value="P:mitochondrial respiratory chain complex II assembly"/>
    <property type="evidence" value="ECO:0007669"/>
    <property type="project" value="UniProtKB-UniRule"/>
</dbReference>
<dbReference type="Proteomes" id="UP000294530">
    <property type="component" value="Unassembled WGS sequence"/>
</dbReference>
<evidence type="ECO:0000313" key="9">
    <source>
        <dbReference type="Proteomes" id="UP000294530"/>
    </source>
</evidence>
<dbReference type="GeneID" id="94347344"/>
<dbReference type="PANTHER" id="PTHR13137">
    <property type="entry name" value="DC11 ACN9 HOMOLOG"/>
    <property type="match status" value="1"/>
</dbReference>
<dbReference type="GO" id="GO:0006105">
    <property type="term" value="P:succinate metabolic process"/>
    <property type="evidence" value="ECO:0007669"/>
    <property type="project" value="TreeGrafter"/>
</dbReference>
<dbReference type="CDD" id="cd20270">
    <property type="entry name" value="Complex1_LYR_SDHAF3_LYRM10"/>
    <property type="match status" value="1"/>
</dbReference>
<evidence type="ECO:0000256" key="2">
    <source>
        <dbReference type="ARBA" id="ARBA00006020"/>
    </source>
</evidence>
<comment type="similarity">
    <text evidence="2 6">Belongs to the complex I LYR family. SDHAF3 subfamily.</text>
</comment>
<dbReference type="GO" id="GO:0005759">
    <property type="term" value="C:mitochondrial matrix"/>
    <property type="evidence" value="ECO:0007669"/>
    <property type="project" value="UniProtKB-SubCell"/>
</dbReference>
<comment type="function">
    <text evidence="6">Plays an essential role in the assembly of succinate dehydrogenase (SDH), an enzyme complex (also referred to as respiratory complex II) that is a component of both the tricarboxylic acid (TCA) cycle and the mitochondrial electron transport chain, and which couples the oxidation of succinate to fumarate with the reduction of ubiquinone (coenzyme Q) to ubiquinol. Promotes maturation of the iron-sulfur protein subunit of the SDH catalytic dimer, protecting it from the deleterious effects of oxidants. May act together with SDHAF1.</text>
</comment>
<evidence type="ECO:0000256" key="3">
    <source>
        <dbReference type="ARBA" id="ARBA00022946"/>
    </source>
</evidence>
<dbReference type="RefSeq" id="XP_067817883.1">
    <property type="nucleotide sequence ID" value="XM_067961673.1"/>
</dbReference>
<sequence>MTQSAKVLTLYRRILTLHRKKLKPHMRVLGDQYVRDEFKRHKSSDPKYVALFIREWEQYAAVMATKQNRFGEMLSSEDNELLDGEQKKKLRSLQEAARKLGKNIGSS</sequence>
<dbReference type="KEGG" id="blac:94347344"/>
<evidence type="ECO:0000313" key="8">
    <source>
        <dbReference type="EMBL" id="TDH68599.1"/>
    </source>
</evidence>
<dbReference type="Pfam" id="PF13233">
    <property type="entry name" value="Complex1_LYR_2"/>
    <property type="match status" value="1"/>
</dbReference>
<evidence type="ECO:0000256" key="4">
    <source>
        <dbReference type="ARBA" id="ARBA00023128"/>
    </source>
</evidence>
<keyword evidence="4 6" id="KW-0496">Mitochondrion</keyword>
<comment type="subcellular location">
    <subcellularLocation>
        <location evidence="1 6">Mitochondrion matrix</location>
    </subcellularLocation>
</comment>
<comment type="subunit">
    <text evidence="6">Interacts with the iron-sulfur protein subunit within the SDH catalytic dimer.</text>
</comment>
<dbReference type="GO" id="GO:0005758">
    <property type="term" value="C:mitochondrial intermembrane space"/>
    <property type="evidence" value="ECO:0007669"/>
    <property type="project" value="TreeGrafter"/>
</dbReference>
<evidence type="ECO:0000256" key="6">
    <source>
        <dbReference type="RuleBase" id="RU368039"/>
    </source>
</evidence>
<organism evidence="7 9">
    <name type="scientific">Bremia lactucae</name>
    <name type="common">Lettuce downy mildew</name>
    <dbReference type="NCBI Taxonomy" id="4779"/>
    <lineage>
        <taxon>Eukaryota</taxon>
        <taxon>Sar</taxon>
        <taxon>Stramenopiles</taxon>
        <taxon>Oomycota</taxon>
        <taxon>Peronosporomycetes</taxon>
        <taxon>Peronosporales</taxon>
        <taxon>Peronosporaceae</taxon>
        <taxon>Bremia</taxon>
    </lineage>
</organism>
<comment type="caution">
    <text evidence="7">The sequence shown here is derived from an EMBL/GenBank/DDBJ whole genome shotgun (WGS) entry which is preliminary data.</text>
</comment>
<dbReference type="AlphaFoldDB" id="A0A976IE64"/>
<keyword evidence="5 6" id="KW-0143">Chaperone</keyword>
<keyword evidence="9" id="KW-1185">Reference proteome</keyword>
<keyword evidence="3" id="KW-0809">Transit peptide</keyword>
<protein>
    <recommendedName>
        <fullName evidence="6">Succinate dehydrogenase assembly factor 3</fullName>
        <shortName evidence="6">SDH assembly factor 3</shortName>
        <shortName evidence="6">SDHAF3</shortName>
    </recommendedName>
</protein>
<accession>A0A976IE64</accession>
<dbReference type="EMBL" id="SHOA02000016">
    <property type="protein sequence ID" value="TDH68384.1"/>
    <property type="molecule type" value="Genomic_DNA"/>
</dbReference>
<reference evidence="7 9" key="1">
    <citation type="journal article" date="2021" name="Genome Biol.">
        <title>AFLAP: assembly-free linkage analysis pipeline using k-mers from genome sequencing data.</title>
        <authorList>
            <person name="Fletcher K."/>
            <person name="Zhang L."/>
            <person name="Gil J."/>
            <person name="Han R."/>
            <person name="Cavanaugh K."/>
            <person name="Michelmore R."/>
        </authorList>
    </citation>
    <scope>NUCLEOTIDE SEQUENCE [LARGE SCALE GENOMIC DNA]</scope>
    <source>
        <strain evidence="7 9">SF5</strain>
    </source>
</reference>
<dbReference type="InterPro" id="IPR008381">
    <property type="entry name" value="SDHAF3/Sdh7"/>
</dbReference>
<gene>
    <name evidence="7" type="ORF">CCR75_003579</name>
    <name evidence="8" type="ORF">CCR75_003582</name>
</gene>
<reference evidence="7" key="2">
    <citation type="submission" date="2021-07" db="EMBL/GenBank/DDBJ databases">
        <authorList>
            <person name="Fletcher K."/>
        </authorList>
    </citation>
    <scope>NUCLEOTIDE SEQUENCE</scope>
    <source>
        <strain evidence="7">SF5</strain>
    </source>
</reference>
<evidence type="ECO:0000256" key="5">
    <source>
        <dbReference type="ARBA" id="ARBA00023186"/>
    </source>
</evidence>
<dbReference type="EMBL" id="SHOA02000016">
    <property type="protein sequence ID" value="TDH68599.1"/>
    <property type="molecule type" value="Genomic_DNA"/>
</dbReference>
<dbReference type="OrthoDB" id="278329at2759"/>
<proteinExistence type="inferred from homology"/>
<dbReference type="PANTHER" id="PTHR13137:SF6">
    <property type="entry name" value="SUCCINATE DEHYDROGENASE ASSEMBLY FACTOR 3, MITOCHONDRIAL"/>
    <property type="match status" value="1"/>
</dbReference>
<evidence type="ECO:0000256" key="1">
    <source>
        <dbReference type="ARBA" id="ARBA00004305"/>
    </source>
</evidence>
<evidence type="ECO:0000313" key="7">
    <source>
        <dbReference type="EMBL" id="TDH68384.1"/>
    </source>
</evidence>